<dbReference type="InterPro" id="IPR001867">
    <property type="entry name" value="OmpR/PhoB-type_DNA-bd"/>
</dbReference>
<evidence type="ECO:0000259" key="9">
    <source>
        <dbReference type="PROSITE" id="PS51755"/>
    </source>
</evidence>
<keyword evidence="4 7" id="KW-0238">DNA-binding</keyword>
<evidence type="ECO:0000256" key="3">
    <source>
        <dbReference type="ARBA" id="ARBA00023015"/>
    </source>
</evidence>
<dbReference type="Pfam" id="PF00486">
    <property type="entry name" value="Trans_reg_C"/>
    <property type="match status" value="1"/>
</dbReference>
<evidence type="ECO:0000313" key="10">
    <source>
        <dbReference type="EMBL" id="EEP60594.1"/>
    </source>
</evidence>
<dbReference type="RefSeq" id="WP_007546830.1">
    <property type="nucleotide sequence ID" value="NZ_ABZS01000075.1"/>
</dbReference>
<dbReference type="PANTHER" id="PTHR48111">
    <property type="entry name" value="REGULATOR OF RPOS"/>
    <property type="match status" value="1"/>
</dbReference>
<dbReference type="Gene3D" id="1.10.10.10">
    <property type="entry name" value="Winged helix-like DNA-binding domain superfamily/Winged helix DNA-binding domain"/>
    <property type="match status" value="1"/>
</dbReference>
<dbReference type="InterPro" id="IPR039420">
    <property type="entry name" value="WalR-like"/>
</dbReference>
<dbReference type="GO" id="GO:0000976">
    <property type="term" value="F:transcription cis-regulatory region binding"/>
    <property type="evidence" value="ECO:0007669"/>
    <property type="project" value="TreeGrafter"/>
</dbReference>
<accession>C4FK00</accession>
<dbReference type="AlphaFoldDB" id="C4FK00"/>
<dbReference type="Gene3D" id="3.40.50.2300">
    <property type="match status" value="1"/>
</dbReference>
<comment type="caution">
    <text evidence="10">The sequence shown here is derived from an EMBL/GenBank/DDBJ whole genome shotgun (WGS) entry which is preliminary data.</text>
</comment>
<feature type="modified residue" description="4-aspartylphosphate" evidence="6">
    <location>
        <position position="51"/>
    </location>
</feature>
<dbReference type="OrthoDB" id="9790454at2"/>
<keyword evidence="3" id="KW-0805">Transcription regulation</keyword>
<dbReference type="SMART" id="SM00448">
    <property type="entry name" value="REC"/>
    <property type="match status" value="1"/>
</dbReference>
<evidence type="ECO:0000256" key="2">
    <source>
        <dbReference type="ARBA" id="ARBA00023012"/>
    </source>
</evidence>
<dbReference type="CDD" id="cd17624">
    <property type="entry name" value="REC_OmpR_PmrA-like"/>
    <property type="match status" value="1"/>
</dbReference>
<dbReference type="CDD" id="cd00383">
    <property type="entry name" value="trans_reg_C"/>
    <property type="match status" value="1"/>
</dbReference>
<dbReference type="PANTHER" id="PTHR48111:SF1">
    <property type="entry name" value="TWO-COMPONENT RESPONSE REGULATOR ORR33"/>
    <property type="match status" value="1"/>
</dbReference>
<organism evidence="10 11">
    <name type="scientific">Sulfurihydrogenibium yellowstonense SS-5</name>
    <dbReference type="NCBI Taxonomy" id="432331"/>
    <lineage>
        <taxon>Bacteria</taxon>
        <taxon>Pseudomonadati</taxon>
        <taxon>Aquificota</taxon>
        <taxon>Aquificia</taxon>
        <taxon>Aquificales</taxon>
        <taxon>Hydrogenothermaceae</taxon>
        <taxon>Sulfurihydrogenibium</taxon>
    </lineage>
</organism>
<evidence type="ECO:0000256" key="4">
    <source>
        <dbReference type="ARBA" id="ARBA00023125"/>
    </source>
</evidence>
<dbReference type="SMART" id="SM00862">
    <property type="entry name" value="Trans_reg_C"/>
    <property type="match status" value="1"/>
</dbReference>
<keyword evidence="2" id="KW-0902">Two-component regulatory system</keyword>
<keyword evidence="5" id="KW-0804">Transcription</keyword>
<keyword evidence="1 6" id="KW-0597">Phosphoprotein</keyword>
<dbReference type="GO" id="GO:0032993">
    <property type="term" value="C:protein-DNA complex"/>
    <property type="evidence" value="ECO:0007669"/>
    <property type="project" value="TreeGrafter"/>
</dbReference>
<evidence type="ECO:0000256" key="7">
    <source>
        <dbReference type="PROSITE-ProRule" id="PRU01091"/>
    </source>
</evidence>
<keyword evidence="11" id="KW-1185">Reference proteome</keyword>
<evidence type="ECO:0000313" key="11">
    <source>
        <dbReference type="Proteomes" id="UP000005540"/>
    </source>
</evidence>
<feature type="domain" description="Response regulatory" evidence="8">
    <location>
        <begin position="2"/>
        <end position="116"/>
    </location>
</feature>
<dbReference type="InterPro" id="IPR001789">
    <property type="entry name" value="Sig_transdc_resp-reg_receiver"/>
</dbReference>
<feature type="domain" description="OmpR/PhoB-type" evidence="9">
    <location>
        <begin position="124"/>
        <end position="220"/>
    </location>
</feature>
<dbReference type="Pfam" id="PF00072">
    <property type="entry name" value="Response_reg"/>
    <property type="match status" value="1"/>
</dbReference>
<feature type="DNA-binding region" description="OmpR/PhoB-type" evidence="7">
    <location>
        <begin position="124"/>
        <end position="220"/>
    </location>
</feature>
<name>C4FK00_9AQUI</name>
<dbReference type="Proteomes" id="UP000005540">
    <property type="component" value="Unassembled WGS sequence"/>
</dbReference>
<dbReference type="FunFam" id="3.40.50.2300:FF:000002">
    <property type="entry name" value="DNA-binding response regulator PhoP"/>
    <property type="match status" value="1"/>
</dbReference>
<evidence type="ECO:0000256" key="1">
    <source>
        <dbReference type="ARBA" id="ARBA00022553"/>
    </source>
</evidence>
<dbReference type="InterPro" id="IPR011006">
    <property type="entry name" value="CheY-like_superfamily"/>
</dbReference>
<evidence type="ECO:0000259" key="8">
    <source>
        <dbReference type="PROSITE" id="PS50110"/>
    </source>
</evidence>
<dbReference type="InterPro" id="IPR036388">
    <property type="entry name" value="WH-like_DNA-bd_sf"/>
</dbReference>
<dbReference type="PROSITE" id="PS51755">
    <property type="entry name" value="OMPR_PHOB"/>
    <property type="match status" value="1"/>
</dbReference>
<gene>
    <name evidence="10" type="ORF">SULYE_0900</name>
</gene>
<dbReference type="GO" id="GO:0000156">
    <property type="term" value="F:phosphorelay response regulator activity"/>
    <property type="evidence" value="ECO:0007669"/>
    <property type="project" value="TreeGrafter"/>
</dbReference>
<evidence type="ECO:0000256" key="6">
    <source>
        <dbReference type="PROSITE-ProRule" id="PRU00169"/>
    </source>
</evidence>
<dbReference type="InterPro" id="IPR016032">
    <property type="entry name" value="Sig_transdc_resp-reg_C-effctor"/>
</dbReference>
<dbReference type="SUPFAM" id="SSF52172">
    <property type="entry name" value="CheY-like"/>
    <property type="match status" value="1"/>
</dbReference>
<reference evidence="10 11" key="1">
    <citation type="submission" date="2009-04" db="EMBL/GenBank/DDBJ databases">
        <authorList>
            <person name="Reysenbach A.-L."/>
            <person name="Heidelberg J.F."/>
            <person name="Nelson W.C."/>
        </authorList>
    </citation>
    <scope>NUCLEOTIDE SEQUENCE [LARGE SCALE GENOMIC DNA]</scope>
    <source>
        <strain evidence="10 11">SS-5</strain>
    </source>
</reference>
<dbReference type="EMBL" id="ABZS01000075">
    <property type="protein sequence ID" value="EEP60594.1"/>
    <property type="molecule type" value="Genomic_DNA"/>
</dbReference>
<proteinExistence type="predicted"/>
<protein>
    <submittedName>
        <fullName evidence="10">DNA-binding response regulator</fullName>
    </submittedName>
</protein>
<dbReference type="GO" id="GO:0006355">
    <property type="term" value="P:regulation of DNA-templated transcription"/>
    <property type="evidence" value="ECO:0007669"/>
    <property type="project" value="InterPro"/>
</dbReference>
<dbReference type="SUPFAM" id="SSF46894">
    <property type="entry name" value="C-terminal effector domain of the bipartite response regulators"/>
    <property type="match status" value="1"/>
</dbReference>
<sequence length="220" mass="24569">MRLLLVEDDKTLGRLIKKGLEEEGFLVDLVSNGATAEEYLNTENYEVIVLDLMLPGKDGLSILESLRNRGICTPVLILTAKGSVEDKIKGLNAGADDYLAKPFDFQELVARIKALIRRYHNVSKGIVSFGDVEVDLVNQNVKVKGKDVELTAMELKLLMMLALKSNRILSKTYIEQSLYGWEGSPDSNVIEVLISRLRKKLDPEGKYIKTVKGLGYILKI</sequence>
<dbReference type="PROSITE" id="PS50110">
    <property type="entry name" value="RESPONSE_REGULATORY"/>
    <property type="match status" value="1"/>
</dbReference>
<dbReference type="GO" id="GO:0005829">
    <property type="term" value="C:cytosol"/>
    <property type="evidence" value="ECO:0007669"/>
    <property type="project" value="TreeGrafter"/>
</dbReference>
<evidence type="ECO:0000256" key="5">
    <source>
        <dbReference type="ARBA" id="ARBA00023163"/>
    </source>
</evidence>
<dbReference type="Gene3D" id="6.10.250.690">
    <property type="match status" value="1"/>
</dbReference>